<evidence type="ECO:0000313" key="2">
    <source>
        <dbReference type="EMBL" id="KKM88244.1"/>
    </source>
</evidence>
<protein>
    <recommendedName>
        <fullName evidence="1">NmrA-like domain-containing protein</fullName>
    </recommendedName>
</protein>
<feature type="domain" description="NmrA-like" evidence="1">
    <location>
        <begin position="2"/>
        <end position="259"/>
    </location>
</feature>
<dbReference type="Gene3D" id="3.40.50.720">
    <property type="entry name" value="NAD(P)-binding Rossmann-like Domain"/>
    <property type="match status" value="1"/>
</dbReference>
<dbReference type="AlphaFoldDB" id="A0A0F9L0S3"/>
<dbReference type="Gene3D" id="3.90.25.10">
    <property type="entry name" value="UDP-galactose 4-epimerase, domain 1"/>
    <property type="match status" value="1"/>
</dbReference>
<accession>A0A0F9L0S3</accession>
<gene>
    <name evidence="2" type="ORF">LCGC14_1260720</name>
</gene>
<evidence type="ECO:0000259" key="1">
    <source>
        <dbReference type="Pfam" id="PF05368"/>
    </source>
</evidence>
<sequence>MKITLTSSLGNIGKTLAENLIKNGHEVTIISHSLERKAEIENINGKPLIGSLQDTEFLVSAFSGADAVFLMNPPDYSQPDIREYYRQISTNFAKAIEKTRVYRVVLLSSFGAHLNYGTGSILGSHFSEEIIKQVPKINLTILRPTYFYYNLNNYVDMIRYTGQILANYGSTKFPLVSPKDIAEIATQELENNKSEFFKYIASSEHTGQEIATTLGKAIGISDLKWTIVSDEDVKKGMQQSGIPANIASLFTEMYHSLENGRLTENYNNNKPSKMGRESLSDFANEFATLYNK</sequence>
<reference evidence="2" key="1">
    <citation type="journal article" date="2015" name="Nature">
        <title>Complex archaea that bridge the gap between prokaryotes and eukaryotes.</title>
        <authorList>
            <person name="Spang A."/>
            <person name="Saw J.H."/>
            <person name="Jorgensen S.L."/>
            <person name="Zaremba-Niedzwiedzka K."/>
            <person name="Martijn J."/>
            <person name="Lind A.E."/>
            <person name="van Eijk R."/>
            <person name="Schleper C."/>
            <person name="Guy L."/>
            <person name="Ettema T.J."/>
        </authorList>
    </citation>
    <scope>NUCLEOTIDE SEQUENCE</scope>
</reference>
<dbReference type="PANTHER" id="PTHR43162">
    <property type="match status" value="1"/>
</dbReference>
<comment type="caution">
    <text evidence="2">The sequence shown here is derived from an EMBL/GenBank/DDBJ whole genome shotgun (WGS) entry which is preliminary data.</text>
</comment>
<dbReference type="InterPro" id="IPR036291">
    <property type="entry name" value="NAD(P)-bd_dom_sf"/>
</dbReference>
<name>A0A0F9L0S3_9ZZZZ</name>
<proteinExistence type="predicted"/>
<dbReference type="InterPro" id="IPR008030">
    <property type="entry name" value="NmrA-like"/>
</dbReference>
<organism evidence="2">
    <name type="scientific">marine sediment metagenome</name>
    <dbReference type="NCBI Taxonomy" id="412755"/>
    <lineage>
        <taxon>unclassified sequences</taxon>
        <taxon>metagenomes</taxon>
        <taxon>ecological metagenomes</taxon>
    </lineage>
</organism>
<dbReference type="SUPFAM" id="SSF51735">
    <property type="entry name" value="NAD(P)-binding Rossmann-fold domains"/>
    <property type="match status" value="1"/>
</dbReference>
<dbReference type="EMBL" id="LAZR01006986">
    <property type="protein sequence ID" value="KKM88244.1"/>
    <property type="molecule type" value="Genomic_DNA"/>
</dbReference>
<dbReference type="PANTHER" id="PTHR43162:SF1">
    <property type="entry name" value="PRESTALK A DIFFERENTIATION PROTEIN A"/>
    <property type="match status" value="1"/>
</dbReference>
<dbReference type="Pfam" id="PF05368">
    <property type="entry name" value="NmrA"/>
    <property type="match status" value="1"/>
</dbReference>
<dbReference type="InterPro" id="IPR051604">
    <property type="entry name" value="Ergot_Alk_Oxidoreductase"/>
</dbReference>